<accession>A0ABY6AGI1</accession>
<proteinExistence type="predicted"/>
<sequence>MAKLWQQTGYSLLRRGRYSESGRIYLVTAVAFIARKMFCLPHAISSPILCVPGW</sequence>
<keyword evidence="2" id="KW-1185">Reference proteome</keyword>
<name>A0ABY6AGI1_9GAMM</name>
<gene>
    <name evidence="1" type="ORF">HUF19_18115</name>
</gene>
<evidence type="ECO:0000313" key="2">
    <source>
        <dbReference type="Proteomes" id="UP001065322"/>
    </source>
</evidence>
<dbReference type="Proteomes" id="UP001065322">
    <property type="component" value="Chromosome"/>
</dbReference>
<reference evidence="2" key="1">
    <citation type="submission" date="2020-06" db="EMBL/GenBank/DDBJ databases">
        <title>Thalassolituus marinus alknpb1M-1, a hydrocarbon-degrading bacterium isolated from the deep-sea overlying water using an in-situ strategy from the South China Sea basin.</title>
        <authorList>
            <person name="Dong C."/>
            <person name="Chen Y."/>
            <person name="Shao Z."/>
        </authorList>
    </citation>
    <scope>NUCLEOTIDE SEQUENCE [LARGE SCALE GENOMIC DNA]</scope>
    <source>
        <strain evidence="2">alknpb1M-1</strain>
    </source>
</reference>
<dbReference type="RefSeq" id="WP_260997903.1">
    <property type="nucleotide sequence ID" value="NZ_CP054475.1"/>
</dbReference>
<dbReference type="EMBL" id="CP054475">
    <property type="protein sequence ID" value="UXD89231.1"/>
    <property type="molecule type" value="Genomic_DNA"/>
</dbReference>
<evidence type="ECO:0000313" key="1">
    <source>
        <dbReference type="EMBL" id="UXD89231.1"/>
    </source>
</evidence>
<organism evidence="1 2">
    <name type="scientific">Thalassolituus hydrocarboniclasticus</name>
    <dbReference type="NCBI Taxonomy" id="2742796"/>
    <lineage>
        <taxon>Bacteria</taxon>
        <taxon>Pseudomonadati</taxon>
        <taxon>Pseudomonadota</taxon>
        <taxon>Gammaproteobacteria</taxon>
        <taxon>Oceanospirillales</taxon>
        <taxon>Oceanospirillaceae</taxon>
        <taxon>Thalassolituus</taxon>
    </lineage>
</organism>
<protein>
    <submittedName>
        <fullName evidence="1">Uncharacterized protein</fullName>
    </submittedName>
</protein>